<evidence type="ECO:0000256" key="4">
    <source>
        <dbReference type="ARBA" id="ARBA00022692"/>
    </source>
</evidence>
<protein>
    <submittedName>
        <fullName evidence="9">Exopolysaccharide biosynthesis polyprenyl glycosylphosphotransferase</fullName>
    </submittedName>
</protein>
<feature type="transmembrane region" description="Helical" evidence="7">
    <location>
        <begin position="89"/>
        <end position="109"/>
    </location>
</feature>
<accession>A0A1I2GF90</accession>
<comment type="similarity">
    <text evidence="2">Belongs to the bacterial sugar transferase family.</text>
</comment>
<dbReference type="PANTHER" id="PTHR30576:SF0">
    <property type="entry name" value="UNDECAPRENYL-PHOSPHATE N-ACETYLGALACTOSAMINYL 1-PHOSPHATE TRANSFERASE-RELATED"/>
    <property type="match status" value="1"/>
</dbReference>
<comment type="subcellular location">
    <subcellularLocation>
        <location evidence="1">Membrane</location>
        <topology evidence="1">Multi-pass membrane protein</topology>
    </subcellularLocation>
</comment>
<dbReference type="Pfam" id="PF13727">
    <property type="entry name" value="CoA_binding_3"/>
    <property type="match status" value="1"/>
</dbReference>
<dbReference type="AlphaFoldDB" id="A0A1I2GF90"/>
<proteinExistence type="inferred from homology"/>
<feature type="transmembrane region" description="Helical" evidence="7">
    <location>
        <begin position="283"/>
        <end position="308"/>
    </location>
</feature>
<evidence type="ECO:0000256" key="7">
    <source>
        <dbReference type="SAM" id="Phobius"/>
    </source>
</evidence>
<dbReference type="Gene3D" id="3.40.50.720">
    <property type="entry name" value="NAD(P)-binding Rossmann-like Domain"/>
    <property type="match status" value="1"/>
</dbReference>
<dbReference type="NCBIfam" id="TIGR03025">
    <property type="entry name" value="EPS_sugtrans"/>
    <property type="match status" value="1"/>
</dbReference>
<keyword evidence="4 7" id="KW-0812">Transmembrane</keyword>
<name>A0A1I2GF90_9FLAO</name>
<feature type="domain" description="Bacterial sugar transferase" evidence="8">
    <location>
        <begin position="286"/>
        <end position="467"/>
    </location>
</feature>
<sequence>MRQNPNTQMFSFDKMHFEISERKMILRLFDVVFVLAALYVTGNVFAFDYFTVSATNYYWVIVLAIYINVFGTIFEMYNLQVASNQYQVLKSTLITVSTTVLVYLLTPFFSPQLPSNRLQILLFFMVIFLALFTWRMIYVAFLASNRFFQKAILICDQEQVQELILGLENIDPHYKIIGFVNTDANEEEMEEYHYVQHIKRDHLFSFVKENGISEIVIASQKTEGITVELYQQLLHLLESGNIIREYTQVYESKTQRIPVQYMSRDFYRFFPFSRSNQNKLYRLAVRIFEITVSLSGLIIGAFLFPLILVGNAIGNRGHLFYSQERVGKDGAVFKILKFRTMVKNAESNGAVFTATNDSRVTVFGKFLRKTRMDEFPQFINILKGDMAVIGPRPERPVFVKEIAEIMPFYETRHIIKPGLTGWAQVNYSYGETIDDSLIKLQYDLYYIKHRSIYLDLNIAFKTITTVLFYRGQ</sequence>
<dbReference type="GO" id="GO:0016020">
    <property type="term" value="C:membrane"/>
    <property type="evidence" value="ECO:0007669"/>
    <property type="project" value="UniProtKB-SubCell"/>
</dbReference>
<keyword evidence="10" id="KW-1185">Reference proteome</keyword>
<evidence type="ECO:0000256" key="5">
    <source>
        <dbReference type="ARBA" id="ARBA00022989"/>
    </source>
</evidence>
<evidence type="ECO:0000256" key="2">
    <source>
        <dbReference type="ARBA" id="ARBA00006464"/>
    </source>
</evidence>
<evidence type="ECO:0000259" key="8">
    <source>
        <dbReference type="Pfam" id="PF02397"/>
    </source>
</evidence>
<feature type="transmembrane region" description="Helical" evidence="7">
    <location>
        <begin position="121"/>
        <end position="143"/>
    </location>
</feature>
<dbReference type="Pfam" id="PF02397">
    <property type="entry name" value="Bac_transf"/>
    <property type="match status" value="1"/>
</dbReference>
<dbReference type="STRING" id="935223.SAMN04488131_11046"/>
<reference evidence="10" key="1">
    <citation type="submission" date="2016-10" db="EMBL/GenBank/DDBJ databases">
        <authorList>
            <person name="Varghese N."/>
            <person name="Submissions S."/>
        </authorList>
    </citation>
    <scope>NUCLEOTIDE SEQUENCE [LARGE SCALE GENOMIC DNA]</scope>
    <source>
        <strain evidence="10">CGMCC 1.9227</strain>
    </source>
</reference>
<evidence type="ECO:0000256" key="6">
    <source>
        <dbReference type="ARBA" id="ARBA00023136"/>
    </source>
</evidence>
<dbReference type="EMBL" id="FONQ01000010">
    <property type="protein sequence ID" value="SFF16172.1"/>
    <property type="molecule type" value="Genomic_DNA"/>
</dbReference>
<gene>
    <name evidence="9" type="ORF">SAMN04488131_11046</name>
</gene>
<evidence type="ECO:0000313" key="10">
    <source>
        <dbReference type="Proteomes" id="UP000198596"/>
    </source>
</evidence>
<dbReference type="PANTHER" id="PTHR30576">
    <property type="entry name" value="COLANIC BIOSYNTHESIS UDP-GLUCOSE LIPID CARRIER TRANSFERASE"/>
    <property type="match status" value="1"/>
</dbReference>
<keyword evidence="6 7" id="KW-0472">Membrane</keyword>
<organism evidence="9 10">
    <name type="scientific">Flavobacterium xueshanense</name>
    <dbReference type="NCBI Taxonomy" id="935223"/>
    <lineage>
        <taxon>Bacteria</taxon>
        <taxon>Pseudomonadati</taxon>
        <taxon>Bacteroidota</taxon>
        <taxon>Flavobacteriia</taxon>
        <taxon>Flavobacteriales</taxon>
        <taxon>Flavobacteriaceae</taxon>
        <taxon>Flavobacterium</taxon>
    </lineage>
</organism>
<evidence type="ECO:0000256" key="1">
    <source>
        <dbReference type="ARBA" id="ARBA00004141"/>
    </source>
</evidence>
<feature type="transmembrane region" description="Helical" evidence="7">
    <location>
        <begin position="24"/>
        <end position="45"/>
    </location>
</feature>
<dbReference type="Proteomes" id="UP000198596">
    <property type="component" value="Unassembled WGS sequence"/>
</dbReference>
<feature type="transmembrane region" description="Helical" evidence="7">
    <location>
        <begin position="57"/>
        <end position="77"/>
    </location>
</feature>
<dbReference type="GO" id="GO:0016780">
    <property type="term" value="F:phosphotransferase activity, for other substituted phosphate groups"/>
    <property type="evidence" value="ECO:0007669"/>
    <property type="project" value="TreeGrafter"/>
</dbReference>
<dbReference type="InterPro" id="IPR003362">
    <property type="entry name" value="Bact_transf"/>
</dbReference>
<evidence type="ECO:0000256" key="3">
    <source>
        <dbReference type="ARBA" id="ARBA00022679"/>
    </source>
</evidence>
<evidence type="ECO:0000313" key="9">
    <source>
        <dbReference type="EMBL" id="SFF16172.1"/>
    </source>
</evidence>
<keyword evidence="3 9" id="KW-0808">Transferase</keyword>
<keyword evidence="5 7" id="KW-1133">Transmembrane helix</keyword>
<dbReference type="InterPro" id="IPR017475">
    <property type="entry name" value="EPS_sugar_tfrase"/>
</dbReference>